<comment type="caution">
    <text evidence="1">The sequence shown here is derived from an EMBL/GenBank/DDBJ whole genome shotgun (WGS) entry which is preliminary data.</text>
</comment>
<protein>
    <submittedName>
        <fullName evidence="1">Uncharacterized protein</fullName>
    </submittedName>
</protein>
<evidence type="ECO:0000313" key="1">
    <source>
        <dbReference type="EMBL" id="KAK0497991.1"/>
    </source>
</evidence>
<organism evidence="1 2">
    <name type="scientific">Armillaria luteobubalina</name>
    <dbReference type="NCBI Taxonomy" id="153913"/>
    <lineage>
        <taxon>Eukaryota</taxon>
        <taxon>Fungi</taxon>
        <taxon>Dikarya</taxon>
        <taxon>Basidiomycota</taxon>
        <taxon>Agaricomycotina</taxon>
        <taxon>Agaricomycetes</taxon>
        <taxon>Agaricomycetidae</taxon>
        <taxon>Agaricales</taxon>
        <taxon>Marasmiineae</taxon>
        <taxon>Physalacriaceae</taxon>
        <taxon>Armillaria</taxon>
    </lineage>
</organism>
<dbReference type="AlphaFoldDB" id="A0AA39Q9W4"/>
<name>A0AA39Q9W4_9AGAR</name>
<reference evidence="1" key="1">
    <citation type="submission" date="2023-06" db="EMBL/GenBank/DDBJ databases">
        <authorList>
            <consortium name="Lawrence Berkeley National Laboratory"/>
            <person name="Ahrendt S."/>
            <person name="Sahu N."/>
            <person name="Indic B."/>
            <person name="Wong-Bajracharya J."/>
            <person name="Merenyi Z."/>
            <person name="Ke H.-M."/>
            <person name="Monk M."/>
            <person name="Kocsube S."/>
            <person name="Drula E."/>
            <person name="Lipzen A."/>
            <person name="Balint B."/>
            <person name="Henrissat B."/>
            <person name="Andreopoulos B."/>
            <person name="Martin F.M."/>
            <person name="Harder C.B."/>
            <person name="Rigling D."/>
            <person name="Ford K.L."/>
            <person name="Foster G.D."/>
            <person name="Pangilinan J."/>
            <person name="Papanicolaou A."/>
            <person name="Barry K."/>
            <person name="LaButti K."/>
            <person name="Viragh M."/>
            <person name="Koriabine M."/>
            <person name="Yan M."/>
            <person name="Riley R."/>
            <person name="Champramary S."/>
            <person name="Plett K.L."/>
            <person name="Tsai I.J."/>
            <person name="Slot J."/>
            <person name="Sipos G."/>
            <person name="Plett J."/>
            <person name="Nagy L.G."/>
            <person name="Grigoriev I.V."/>
        </authorList>
    </citation>
    <scope>NUCLEOTIDE SEQUENCE</scope>
    <source>
        <strain evidence="1">HWK02</strain>
    </source>
</reference>
<evidence type="ECO:0000313" key="2">
    <source>
        <dbReference type="Proteomes" id="UP001175228"/>
    </source>
</evidence>
<dbReference type="EMBL" id="JAUEPU010000012">
    <property type="protein sequence ID" value="KAK0497991.1"/>
    <property type="molecule type" value="Genomic_DNA"/>
</dbReference>
<accession>A0AA39Q9W4</accession>
<gene>
    <name evidence="1" type="ORF">EDD18DRAFT_1160490</name>
</gene>
<sequence length="105" mass="11950">MCYKRGIVLGGHSGIGKSMFLFYALIRCLQESQDVIFHFGGRTLVFSKGGVKEIHLNFSYDSFGSLIWCLVDSYGGEPSTRARQPRIYLSYTRFITVRRTELQLG</sequence>
<keyword evidence="2" id="KW-1185">Reference proteome</keyword>
<proteinExistence type="predicted"/>
<dbReference type="Proteomes" id="UP001175228">
    <property type="component" value="Unassembled WGS sequence"/>
</dbReference>